<dbReference type="PANTHER" id="PTHR30461:SF23">
    <property type="entry name" value="DNA RECOMBINASE-RELATED"/>
    <property type="match status" value="1"/>
</dbReference>
<dbReference type="InterPro" id="IPR050639">
    <property type="entry name" value="SSR_resolvase"/>
</dbReference>
<dbReference type="EMBL" id="CP034550">
    <property type="protein sequence ID" value="QFZ20608.1"/>
    <property type="molecule type" value="Genomic_DNA"/>
</dbReference>
<dbReference type="RefSeq" id="WP_153278472.1">
    <property type="nucleotide sequence ID" value="NZ_CP034550.1"/>
</dbReference>
<dbReference type="GO" id="GO:0003677">
    <property type="term" value="F:DNA binding"/>
    <property type="evidence" value="ECO:0007669"/>
    <property type="project" value="InterPro"/>
</dbReference>
<protein>
    <recommendedName>
        <fullName evidence="2">Recombinase domain-containing protein</fullName>
    </recommendedName>
</protein>
<dbReference type="SUPFAM" id="SSF53041">
    <property type="entry name" value="Resolvase-like"/>
    <property type="match status" value="1"/>
</dbReference>
<feature type="region of interest" description="Disordered" evidence="1">
    <location>
        <begin position="299"/>
        <end position="318"/>
    </location>
</feature>
<dbReference type="AlphaFoldDB" id="A0A5Q0H310"/>
<dbReference type="PANTHER" id="PTHR30461">
    <property type="entry name" value="DNA-INVERTASE FROM LAMBDOID PROPHAGE"/>
    <property type="match status" value="1"/>
</dbReference>
<dbReference type="InterPro" id="IPR038109">
    <property type="entry name" value="DNA_bind_recomb_sf"/>
</dbReference>
<feature type="domain" description="Recombinase" evidence="2">
    <location>
        <begin position="197"/>
        <end position="353"/>
    </location>
</feature>
<dbReference type="InterPro" id="IPR006119">
    <property type="entry name" value="Resolv_N"/>
</dbReference>
<dbReference type="InterPro" id="IPR025827">
    <property type="entry name" value="Zn_ribbon_recom_dom"/>
</dbReference>
<evidence type="ECO:0000259" key="2">
    <source>
        <dbReference type="PROSITE" id="PS51737"/>
    </source>
</evidence>
<gene>
    <name evidence="3" type="ORF">EKG83_27225</name>
</gene>
<feature type="region of interest" description="Disordered" evidence="1">
    <location>
        <begin position="465"/>
        <end position="490"/>
    </location>
</feature>
<dbReference type="Gene3D" id="3.40.50.1390">
    <property type="entry name" value="Resolvase, N-terminal catalytic domain"/>
    <property type="match status" value="1"/>
</dbReference>
<evidence type="ECO:0000256" key="1">
    <source>
        <dbReference type="SAM" id="MobiDB-lite"/>
    </source>
</evidence>
<dbReference type="Pfam" id="PF00239">
    <property type="entry name" value="Resolvase"/>
    <property type="match status" value="1"/>
</dbReference>
<accession>A0A5Q0H310</accession>
<reference evidence="4" key="1">
    <citation type="journal article" date="2021" name="Curr. Microbiol.">
        <title>Complete genome of nocamycin-producing strain Saccharothrix syringae NRRL B-16468 reveals the biosynthetic potential for secondary metabolites.</title>
        <authorList>
            <person name="Mo X."/>
            <person name="Yang S."/>
        </authorList>
    </citation>
    <scope>NUCLEOTIDE SEQUENCE [LARGE SCALE GENOMIC DNA]</scope>
    <source>
        <strain evidence="4">ATCC 51364 / DSM 43886 / JCM 6844 / KCTC 9398 / NBRC 14523 / NRRL B-16468 / INA 2240</strain>
    </source>
</reference>
<dbReference type="Pfam" id="PF13408">
    <property type="entry name" value="Zn_ribbon_recom"/>
    <property type="match status" value="1"/>
</dbReference>
<dbReference type="InterPro" id="IPR036162">
    <property type="entry name" value="Resolvase-like_N_sf"/>
</dbReference>
<dbReference type="Gene3D" id="3.90.1750.20">
    <property type="entry name" value="Putative Large Serine Recombinase, Chain B, Domain 2"/>
    <property type="match status" value="1"/>
</dbReference>
<feature type="compositionally biased region" description="Low complexity" evidence="1">
    <location>
        <begin position="603"/>
        <end position="616"/>
    </location>
</feature>
<sequence length="616" mass="67896">MTVSAPSRPTTLAEWIAVTVPPGIPALDSAPVGSLRFLFYGRASTCEHQDPRTSRAWQLDVSRRLTGGHGAITEEYFEVGCSRQVPWHLRPRAAAMLRYIAANADRVDAVVVGEYERAFLDGAQVRELRAVLEQFGVQLWLPEAEGPVDFDNPAHEALLSLLAMRSQTEVIRSRHRVVTAMRMQTVEQGRYLGGRPPYGYRLVDAGPHPNRALARRGVRRQRLVPDPATAPVVKLIFSLRLAGHSAAGIARHLNEQSVPSPSSAEAERGRGWIDQGWSLRTVVEILGNPRYTGHQVWNRTSADRATRSPSGRRTSVRNEQHTWAISTRIAHVPLMSEQDFVTAQTIQATRNSTRHADADDGERVYLLAGRLQCGVCGRKMDSHRSHGRAAYRCRHGHTSARTRPEGAPGNLYLREDQLLARIAAHLTAAGIADNPDLDQTARLVDELGLVFRCDTAGVALLDRSTTGRARTPRRHLAPQPIHGRPRTEHGGKAGEQLLLTVSCALASEADQPDAPADQVDALAHTTRSPHQPLRRPIRPAVPQRRHRQTGFHVALRTTRSRDASRAGGAEYPPPGRHGRDRGRQVVGRAGRHPLLLPAHRQTPRAPADTPRAATTR</sequence>
<dbReference type="Pfam" id="PF07508">
    <property type="entry name" value="Recombinase"/>
    <property type="match status" value="1"/>
</dbReference>
<dbReference type="KEGG" id="ssyi:EKG83_27225"/>
<dbReference type="InterPro" id="IPR011109">
    <property type="entry name" value="DNA_bind_recombinase_dom"/>
</dbReference>
<name>A0A5Q0H310_SACSY</name>
<organism evidence="3 4">
    <name type="scientific">Saccharothrix syringae</name>
    <name type="common">Nocardiopsis syringae</name>
    <dbReference type="NCBI Taxonomy" id="103733"/>
    <lineage>
        <taxon>Bacteria</taxon>
        <taxon>Bacillati</taxon>
        <taxon>Actinomycetota</taxon>
        <taxon>Actinomycetes</taxon>
        <taxon>Pseudonocardiales</taxon>
        <taxon>Pseudonocardiaceae</taxon>
        <taxon>Saccharothrix</taxon>
    </lineage>
</organism>
<dbReference type="Proteomes" id="UP000325787">
    <property type="component" value="Chromosome"/>
</dbReference>
<dbReference type="PROSITE" id="PS51737">
    <property type="entry name" value="RECOMBINASE_DNA_BIND"/>
    <property type="match status" value="1"/>
</dbReference>
<keyword evidence="4" id="KW-1185">Reference proteome</keyword>
<feature type="region of interest" description="Disordered" evidence="1">
    <location>
        <begin position="557"/>
        <end position="616"/>
    </location>
</feature>
<dbReference type="GO" id="GO:0000150">
    <property type="term" value="F:DNA strand exchange activity"/>
    <property type="evidence" value="ECO:0007669"/>
    <property type="project" value="InterPro"/>
</dbReference>
<evidence type="ECO:0000313" key="3">
    <source>
        <dbReference type="EMBL" id="QFZ20608.1"/>
    </source>
</evidence>
<evidence type="ECO:0000313" key="4">
    <source>
        <dbReference type="Proteomes" id="UP000325787"/>
    </source>
</evidence>
<proteinExistence type="predicted"/>